<name>A0A250J761_9BACT</name>
<feature type="transmembrane region" description="Helical" evidence="8">
    <location>
        <begin position="57"/>
        <end position="78"/>
    </location>
</feature>
<dbReference type="InterPro" id="IPR000802">
    <property type="entry name" value="Arsenical_pump_ArsB"/>
</dbReference>
<evidence type="ECO:0000256" key="6">
    <source>
        <dbReference type="ARBA" id="ARBA00022989"/>
    </source>
</evidence>
<dbReference type="PRINTS" id="PR00758">
    <property type="entry name" value="ARSENICPUMP"/>
</dbReference>
<evidence type="ECO:0000256" key="2">
    <source>
        <dbReference type="ARBA" id="ARBA00009843"/>
    </source>
</evidence>
<evidence type="ECO:0000256" key="8">
    <source>
        <dbReference type="SAM" id="Phobius"/>
    </source>
</evidence>
<feature type="transmembrane region" description="Helical" evidence="8">
    <location>
        <begin position="128"/>
        <end position="161"/>
    </location>
</feature>
<dbReference type="EMBL" id="CP022098">
    <property type="protein sequence ID" value="ATB39378.1"/>
    <property type="molecule type" value="Genomic_DNA"/>
</dbReference>
<keyword evidence="6 8" id="KW-1133">Transmembrane helix</keyword>
<dbReference type="GO" id="GO:0005886">
    <property type="term" value="C:plasma membrane"/>
    <property type="evidence" value="ECO:0007669"/>
    <property type="project" value="UniProtKB-SubCell"/>
</dbReference>
<reference evidence="10 11" key="1">
    <citation type="submission" date="2017-06" db="EMBL/GenBank/DDBJ databases">
        <title>Sequencing and comparative analysis of myxobacterial genomes.</title>
        <authorList>
            <person name="Rupp O."/>
            <person name="Goesmann A."/>
            <person name="Sogaard-Andersen L."/>
        </authorList>
    </citation>
    <scope>NUCLEOTIDE SEQUENCE [LARGE SCALE GENOMIC DNA]</scope>
    <source>
        <strain evidence="10 11">DSM 52655</strain>
    </source>
</reference>
<gene>
    <name evidence="10" type="ORF">CYFUS_004822</name>
</gene>
<feature type="transmembrane region" description="Helical" evidence="8">
    <location>
        <begin position="344"/>
        <end position="366"/>
    </location>
</feature>
<feature type="transmembrane region" description="Helical" evidence="8">
    <location>
        <begin position="416"/>
        <end position="440"/>
    </location>
</feature>
<evidence type="ECO:0000256" key="5">
    <source>
        <dbReference type="ARBA" id="ARBA00022692"/>
    </source>
</evidence>
<dbReference type="Proteomes" id="UP000217257">
    <property type="component" value="Chromosome"/>
</dbReference>
<dbReference type="KEGG" id="cfus:CYFUS_004822"/>
<feature type="transmembrane region" description="Helical" evidence="8">
    <location>
        <begin position="251"/>
        <end position="269"/>
    </location>
</feature>
<evidence type="ECO:0000259" key="9">
    <source>
        <dbReference type="Pfam" id="PF03600"/>
    </source>
</evidence>
<sequence>MRTYSVRFVHTRVAGSRFLASPASATVPRALALAIFLFTYVFIAGVRLPFPRLDRPGGALVGAVLMVVAGVVAPSQLFGSNEGSPHAVDMDTLILLLGMMLLADYLSRASFFRAAGAWALQKAHTPRLLLVAVAATSAFLSAFLVNDTVCLMLTPLVLVVVEDARLPPIPYLLAVCMASNSGSVATFTGNPQNMLIQGASKLPYAQFAAYMALPAIVSTAVVIAGLLYIFRHDLSHERFSTHPPPVPVDRPLLGLTLVTLLGVVAAFFAGLPMSWSALAGAAVVMTLARRVSPREALERVDYVLLLFFASLFVVVFGVNQAGWAEDIHRLFSPFMSGPPLRETLGFAGLTLVASNLFSNVPFVMLARPWIPSLQEPVLGWHVLALGSTLAGNLTLVGSVANLIVFEAARDKVSLSFLGYLRVGLPITLVSFVLALAVLLAEHALF</sequence>
<feature type="domain" description="Citrate transporter-like" evidence="9">
    <location>
        <begin position="52"/>
        <end position="390"/>
    </location>
</feature>
<feature type="transmembrane region" description="Helical" evidence="8">
    <location>
        <begin position="90"/>
        <end position="107"/>
    </location>
</feature>
<protein>
    <submittedName>
        <fullName evidence="10">Arsenic efflux pump protein</fullName>
    </submittedName>
</protein>
<organism evidence="10 11">
    <name type="scientific">Cystobacter fuscus</name>
    <dbReference type="NCBI Taxonomy" id="43"/>
    <lineage>
        <taxon>Bacteria</taxon>
        <taxon>Pseudomonadati</taxon>
        <taxon>Myxococcota</taxon>
        <taxon>Myxococcia</taxon>
        <taxon>Myxococcales</taxon>
        <taxon>Cystobacterineae</taxon>
        <taxon>Archangiaceae</taxon>
        <taxon>Cystobacter</taxon>
    </lineage>
</organism>
<feature type="transmembrane region" description="Helical" evidence="8">
    <location>
        <begin position="303"/>
        <end position="324"/>
    </location>
</feature>
<keyword evidence="7 8" id="KW-0472">Membrane</keyword>
<dbReference type="Pfam" id="PF03600">
    <property type="entry name" value="CitMHS"/>
    <property type="match status" value="1"/>
</dbReference>
<evidence type="ECO:0000256" key="1">
    <source>
        <dbReference type="ARBA" id="ARBA00004651"/>
    </source>
</evidence>
<dbReference type="PANTHER" id="PTHR43302:SF5">
    <property type="entry name" value="TRANSPORTER ARSB-RELATED"/>
    <property type="match status" value="1"/>
</dbReference>
<keyword evidence="4" id="KW-1003">Cell membrane</keyword>
<dbReference type="GO" id="GO:0015105">
    <property type="term" value="F:arsenite transmembrane transporter activity"/>
    <property type="evidence" value="ECO:0007669"/>
    <property type="project" value="InterPro"/>
</dbReference>
<evidence type="ECO:0000256" key="4">
    <source>
        <dbReference type="ARBA" id="ARBA00022475"/>
    </source>
</evidence>
<feature type="transmembrane region" description="Helical" evidence="8">
    <location>
        <begin position="378"/>
        <end position="404"/>
    </location>
</feature>
<accession>A0A250J761</accession>
<comment type="subcellular location">
    <subcellularLocation>
        <location evidence="1">Cell membrane</location>
        <topology evidence="1">Multi-pass membrane protein</topology>
    </subcellularLocation>
</comment>
<feature type="transmembrane region" description="Helical" evidence="8">
    <location>
        <begin position="30"/>
        <end position="50"/>
    </location>
</feature>
<evidence type="ECO:0000256" key="7">
    <source>
        <dbReference type="ARBA" id="ARBA00023136"/>
    </source>
</evidence>
<feature type="transmembrane region" description="Helical" evidence="8">
    <location>
        <begin position="207"/>
        <end position="230"/>
    </location>
</feature>
<keyword evidence="3" id="KW-0813">Transport</keyword>
<dbReference type="InterPro" id="IPR004680">
    <property type="entry name" value="Cit_transptr-like_dom"/>
</dbReference>
<dbReference type="PANTHER" id="PTHR43302">
    <property type="entry name" value="TRANSPORTER ARSB-RELATED"/>
    <property type="match status" value="1"/>
</dbReference>
<evidence type="ECO:0000313" key="11">
    <source>
        <dbReference type="Proteomes" id="UP000217257"/>
    </source>
</evidence>
<dbReference type="AlphaFoldDB" id="A0A250J761"/>
<evidence type="ECO:0000313" key="10">
    <source>
        <dbReference type="EMBL" id="ATB39378.1"/>
    </source>
</evidence>
<comment type="similarity">
    <text evidence="2">Belongs to the CitM (TC 2.A.11) transporter family.</text>
</comment>
<proteinExistence type="inferred from homology"/>
<keyword evidence="5 8" id="KW-0812">Transmembrane</keyword>
<evidence type="ECO:0000256" key="3">
    <source>
        <dbReference type="ARBA" id="ARBA00022448"/>
    </source>
</evidence>